<protein>
    <submittedName>
        <fullName evidence="2 3">Uncharacterized protein</fullName>
    </submittedName>
</protein>
<feature type="region of interest" description="Disordered" evidence="1">
    <location>
        <begin position="120"/>
        <end position="168"/>
    </location>
</feature>
<organism evidence="2">
    <name type="scientific">Sarcoptes scabiei</name>
    <name type="common">Itch mite</name>
    <name type="synonym">Acarus scabiei</name>
    <dbReference type="NCBI Taxonomy" id="52283"/>
    <lineage>
        <taxon>Eukaryota</taxon>
        <taxon>Metazoa</taxon>
        <taxon>Ecdysozoa</taxon>
        <taxon>Arthropoda</taxon>
        <taxon>Chelicerata</taxon>
        <taxon>Arachnida</taxon>
        <taxon>Acari</taxon>
        <taxon>Acariformes</taxon>
        <taxon>Sarcoptiformes</taxon>
        <taxon>Astigmata</taxon>
        <taxon>Psoroptidia</taxon>
        <taxon>Sarcoptoidea</taxon>
        <taxon>Sarcoptidae</taxon>
        <taxon>Sarcoptinae</taxon>
        <taxon>Sarcoptes</taxon>
    </lineage>
</organism>
<gene>
    <name evidence="2" type="ORF">SSS_8847</name>
</gene>
<keyword evidence="4" id="KW-1185">Reference proteome</keyword>
<name>A0A834VD02_SARSC</name>
<feature type="compositionally biased region" description="Polar residues" evidence="1">
    <location>
        <begin position="152"/>
        <end position="168"/>
    </location>
</feature>
<feature type="region of interest" description="Disordered" evidence="1">
    <location>
        <begin position="202"/>
        <end position="229"/>
    </location>
</feature>
<evidence type="ECO:0000313" key="3">
    <source>
        <dbReference type="EnsemblMetazoa" id="KAF7490784.1"/>
    </source>
</evidence>
<reference evidence="2" key="2">
    <citation type="submission" date="2020-01" db="EMBL/GenBank/DDBJ databases">
        <authorList>
            <person name="Korhonen P.K.K."/>
            <person name="Guangxu M.G."/>
            <person name="Wang T.W."/>
            <person name="Stroehlein A.J.S."/>
            <person name="Young N.D."/>
            <person name="Ang C.-S.A."/>
            <person name="Fernando D.W.F."/>
            <person name="Lu H.L."/>
            <person name="Taylor S.T."/>
            <person name="Ehtesham M.E.M."/>
            <person name="Najaraj S.H.N."/>
            <person name="Harsha G.H.G."/>
            <person name="Madugundu A.M."/>
            <person name="Renuse S.R."/>
            <person name="Holt D.H."/>
            <person name="Pandey A.P."/>
            <person name="Papenfuss A.P."/>
            <person name="Gasser R.B.G."/>
            <person name="Fischer K.F."/>
        </authorList>
    </citation>
    <scope>NUCLEOTIDE SEQUENCE</scope>
    <source>
        <strain evidence="2">SSS_KF_BRIS2020</strain>
    </source>
</reference>
<sequence length="1024" mass="113452">MIVDAKSTLEHQNLPSTFIRNFSSSPTASILEEEEFKKHSKLHNEDDSIKALEKNHYEREEKDLPIVCDVDQSIPYESLKSNQIKSSSETDSIEKYSSTILDHNGSKIYSELSDSSSSTDKVLAKHSNPLASTIASPSSTSSSSTDPKSATNHLGSHSQASQSDHLYSNLTRKLIGRKKSKDSIRSKRKILSQSDRFKKRLNRIASRSGIKSTRTPSSSSSSQSSTTFSSQSLCSSSFATFPSSPNLDKLTIVPIKVDLSRNELSCDHSSAKILVLNNTINDALGGKIDPNRILINSSADNLLVSSSSLPTIASISSTSKPKSSFINPMSTMILNHTADCSFIIDSKNLFQPIHNPSYDNSNLDTNPIRSHSNLNESNVSNFKVLLPPVQTIFNETFAANQINDLHQNNSDSNVHHELRHHHQSFGPSSSHLSPNHQIIFCNQIQSVERDGINSTSTQVYSPMLIDDNLDHLMVSNSTDFSHCRNYSSESSGTTTDFQSDLNETGNGFSDRCSLINRGNTTGNNLPMNSGNNAIGYDYFNQDPFLEDENLTDEKCLPFGYFYDDDKEFNQLISSASITNSSSLSLSSNNSSPLFEDLYTPTQINSNVETNQNGKFYAIKNHLSSSKSSSSLYRNNLTDSPLLENHKNQQNLTLTQLNLNVPIIKEDDGFMELWPEIDENSSINFEEGDTLDRLNVLNDQLSSMNGLNRSDDSFFRNSINSSKIKSNLFLGQSSMNKSTETNSIALSELSNLDSIEDVEIDSYFQQNRHQTIQPQQSIKNQSNSNLPPYTIQNNSNQLPQIFSSSANNRKGQWICEDNDLVLKNDVLLVRNKSINSSTLRNCNKQISYHNKLPIEAAAISTTIPSTMANLNAYQIKSDQNQLNALTLLENINSNNNRIRNNSMSTDVSSHDEGFASQPEDDIDDLDSNVSTSPTISHNNPVENDPLNAVVLNNLLGEKLDINGSVYLIDQAQPIVVGAIAESNITDPTKFESTDTTSTSIPILIDPNQLKSFSMFQMIQLSKMKL</sequence>
<evidence type="ECO:0000313" key="4">
    <source>
        <dbReference type="Proteomes" id="UP000070412"/>
    </source>
</evidence>
<reference evidence="3" key="3">
    <citation type="submission" date="2022-06" db="UniProtKB">
        <authorList>
            <consortium name="EnsemblMetazoa"/>
        </authorList>
    </citation>
    <scope>IDENTIFICATION</scope>
</reference>
<feature type="compositionally biased region" description="Low complexity" evidence="1">
    <location>
        <begin position="129"/>
        <end position="151"/>
    </location>
</feature>
<dbReference type="AlphaFoldDB" id="A0A834VD02"/>
<dbReference type="EMBL" id="WVUK01000062">
    <property type="protein sequence ID" value="KAF7490784.1"/>
    <property type="molecule type" value="Genomic_DNA"/>
</dbReference>
<evidence type="ECO:0000256" key="1">
    <source>
        <dbReference type="SAM" id="MobiDB-lite"/>
    </source>
</evidence>
<evidence type="ECO:0000313" key="2">
    <source>
        <dbReference type="EMBL" id="KAF7490784.1"/>
    </source>
</evidence>
<feature type="compositionally biased region" description="Low complexity" evidence="1">
    <location>
        <begin position="212"/>
        <end position="229"/>
    </location>
</feature>
<accession>A0A834VD02</accession>
<dbReference type="Proteomes" id="UP000070412">
    <property type="component" value="Unassembled WGS sequence"/>
</dbReference>
<reference evidence="4" key="1">
    <citation type="journal article" date="2020" name="PLoS Negl. Trop. Dis.">
        <title>High-quality nuclear genome for Sarcoptes scabiei-A critical resource for a neglected parasite.</title>
        <authorList>
            <person name="Korhonen P.K."/>
            <person name="Gasser R.B."/>
            <person name="Ma G."/>
            <person name="Wang T."/>
            <person name="Stroehlein A.J."/>
            <person name="Young N.D."/>
            <person name="Ang C.S."/>
            <person name="Fernando D.D."/>
            <person name="Lu H.C."/>
            <person name="Taylor S."/>
            <person name="Reynolds S.L."/>
            <person name="Mofiz E."/>
            <person name="Najaraj S.H."/>
            <person name="Gowda H."/>
            <person name="Madugundu A."/>
            <person name="Renuse S."/>
            <person name="Holt D."/>
            <person name="Pandey A."/>
            <person name="Papenfuss A.T."/>
            <person name="Fischer K."/>
        </authorList>
    </citation>
    <scope>NUCLEOTIDE SEQUENCE [LARGE SCALE GENOMIC DNA]</scope>
</reference>
<proteinExistence type="predicted"/>
<dbReference type="EnsemblMetazoa" id="SSS_8847s_mrna">
    <property type="protein sequence ID" value="KAF7490784.1"/>
    <property type="gene ID" value="SSS_8847"/>
</dbReference>